<comment type="caution">
    <text evidence="2">The sequence shown here is derived from an EMBL/GenBank/DDBJ whole genome shotgun (WGS) entry which is preliminary data.</text>
</comment>
<feature type="domain" description="DDE-1" evidence="1">
    <location>
        <begin position="3"/>
        <end position="102"/>
    </location>
</feature>
<protein>
    <recommendedName>
        <fullName evidence="1">DDE-1 domain-containing protein</fullName>
    </recommendedName>
</protein>
<dbReference type="Pfam" id="PF03184">
    <property type="entry name" value="DDE_1"/>
    <property type="match status" value="1"/>
</dbReference>
<reference evidence="2" key="2">
    <citation type="submission" date="2020-11" db="EMBL/GenBank/DDBJ databases">
        <authorList>
            <person name="McCartney M.A."/>
            <person name="Auch B."/>
            <person name="Kono T."/>
            <person name="Mallez S."/>
            <person name="Becker A."/>
            <person name="Gohl D.M."/>
            <person name="Silverstein K.A.T."/>
            <person name="Koren S."/>
            <person name="Bechman K.B."/>
            <person name="Herman A."/>
            <person name="Abrahante J.E."/>
            <person name="Garbe J."/>
        </authorList>
    </citation>
    <scope>NUCLEOTIDE SEQUENCE</scope>
    <source>
        <strain evidence="2">Duluth1</strain>
        <tissue evidence="2">Whole animal</tissue>
    </source>
</reference>
<accession>A0A9D4G7R9</accession>
<proteinExistence type="predicted"/>
<organism evidence="2 3">
    <name type="scientific">Dreissena polymorpha</name>
    <name type="common">Zebra mussel</name>
    <name type="synonym">Mytilus polymorpha</name>
    <dbReference type="NCBI Taxonomy" id="45954"/>
    <lineage>
        <taxon>Eukaryota</taxon>
        <taxon>Metazoa</taxon>
        <taxon>Spiralia</taxon>
        <taxon>Lophotrochozoa</taxon>
        <taxon>Mollusca</taxon>
        <taxon>Bivalvia</taxon>
        <taxon>Autobranchia</taxon>
        <taxon>Heteroconchia</taxon>
        <taxon>Euheterodonta</taxon>
        <taxon>Imparidentia</taxon>
        <taxon>Neoheterodontei</taxon>
        <taxon>Myida</taxon>
        <taxon>Dreissenoidea</taxon>
        <taxon>Dreissenidae</taxon>
        <taxon>Dreissena</taxon>
    </lineage>
</organism>
<name>A0A9D4G7R9_DREPO</name>
<dbReference type="GO" id="GO:0003676">
    <property type="term" value="F:nucleic acid binding"/>
    <property type="evidence" value="ECO:0007669"/>
    <property type="project" value="InterPro"/>
</dbReference>
<gene>
    <name evidence="2" type="ORF">DPMN_138688</name>
</gene>
<dbReference type="Proteomes" id="UP000828390">
    <property type="component" value="Unassembled WGS sequence"/>
</dbReference>
<keyword evidence="3" id="KW-1185">Reference proteome</keyword>
<dbReference type="InterPro" id="IPR004875">
    <property type="entry name" value="DDE_SF_endonuclease_dom"/>
</dbReference>
<sequence length="122" mass="13825">MSESGWSNVEIFQDYLKDHFIPNVCRGSMDQTPILVIYDGHSSHVSRQLLNGPKQRISSSLFACPHIAHPAASGRVDFGPFKSYYYRECAKFMQEHIGETVTKYMMAKIACNVYLKAMVQAT</sequence>
<dbReference type="AlphaFoldDB" id="A0A9D4G7R9"/>
<evidence type="ECO:0000259" key="1">
    <source>
        <dbReference type="Pfam" id="PF03184"/>
    </source>
</evidence>
<evidence type="ECO:0000313" key="2">
    <source>
        <dbReference type="EMBL" id="KAH3810298.1"/>
    </source>
</evidence>
<dbReference type="EMBL" id="JAIWYP010000006">
    <property type="protein sequence ID" value="KAH3810298.1"/>
    <property type="molecule type" value="Genomic_DNA"/>
</dbReference>
<evidence type="ECO:0000313" key="3">
    <source>
        <dbReference type="Proteomes" id="UP000828390"/>
    </source>
</evidence>
<reference evidence="2" key="1">
    <citation type="journal article" date="2019" name="bioRxiv">
        <title>The Genome of the Zebra Mussel, Dreissena polymorpha: A Resource for Invasive Species Research.</title>
        <authorList>
            <person name="McCartney M.A."/>
            <person name="Auch B."/>
            <person name="Kono T."/>
            <person name="Mallez S."/>
            <person name="Zhang Y."/>
            <person name="Obille A."/>
            <person name="Becker A."/>
            <person name="Abrahante J.E."/>
            <person name="Garbe J."/>
            <person name="Badalamenti J.P."/>
            <person name="Herman A."/>
            <person name="Mangelson H."/>
            <person name="Liachko I."/>
            <person name="Sullivan S."/>
            <person name="Sone E.D."/>
            <person name="Koren S."/>
            <person name="Silverstein K.A.T."/>
            <person name="Beckman K.B."/>
            <person name="Gohl D.M."/>
        </authorList>
    </citation>
    <scope>NUCLEOTIDE SEQUENCE</scope>
    <source>
        <strain evidence="2">Duluth1</strain>
        <tissue evidence="2">Whole animal</tissue>
    </source>
</reference>